<gene>
    <name evidence="1" type="ORF">D7032_04805</name>
</gene>
<reference evidence="1" key="1">
    <citation type="submission" date="2018-09" db="EMBL/GenBank/DDBJ databases">
        <title>Genome sequencing and analysis.</title>
        <authorList>
            <person name="Huang Y.-T."/>
        </authorList>
    </citation>
    <scope>NUCLEOTIDE SEQUENCE</scope>
    <source>
        <strain evidence="1">HIDE</strain>
    </source>
</reference>
<sequence>MTESTLRRRLRQNRIWILLLLLLLLFAAGILWGDTLISKRLSPNFNCEASLIRPGMAVDQANTEKLRLRIATENGHVRLRVSYRHDSEPWASIELTGLIKGIEPGSLSYLISLEQRQEKLQVDEAELPPYLLTMRDSINKVLAQSGKLDLRLHVLEMDILADYALIQVTPGDHLWACRMSEFEEDKAQEPLLSLISGLFDGAVFGG</sequence>
<name>A0A7T8EA58_9GAMM</name>
<accession>A0A7T8EA58</accession>
<dbReference type="RefSeq" id="WP_144380054.1">
    <property type="nucleotide sequence ID" value="NZ_AP024612.1"/>
</dbReference>
<dbReference type="AlphaFoldDB" id="A0A7T8EA58"/>
<protein>
    <submittedName>
        <fullName evidence="1">Uncharacterized protein</fullName>
    </submittedName>
</protein>
<dbReference type="EMBL" id="CP032664">
    <property type="protein sequence ID" value="QQO82632.1"/>
    <property type="molecule type" value="Genomic_DNA"/>
</dbReference>
<organism evidence="1">
    <name type="scientific">Shewanella algae</name>
    <dbReference type="NCBI Taxonomy" id="38313"/>
    <lineage>
        <taxon>Bacteria</taxon>
        <taxon>Pseudomonadati</taxon>
        <taxon>Pseudomonadota</taxon>
        <taxon>Gammaproteobacteria</taxon>
        <taxon>Alteromonadales</taxon>
        <taxon>Shewanellaceae</taxon>
        <taxon>Shewanella</taxon>
    </lineage>
</organism>
<evidence type="ECO:0000313" key="1">
    <source>
        <dbReference type="EMBL" id="QQO82632.1"/>
    </source>
</evidence>
<proteinExistence type="predicted"/>